<accession>A0A158KWK2</accession>
<dbReference type="AlphaFoldDB" id="A0A158KWK2"/>
<evidence type="ECO:0000313" key="1">
    <source>
        <dbReference type="EMBL" id="SAL85548.1"/>
    </source>
</evidence>
<evidence type="ECO:0000313" key="2">
    <source>
        <dbReference type="Proteomes" id="UP000054770"/>
    </source>
</evidence>
<reference evidence="1" key="1">
    <citation type="submission" date="2016-01" db="EMBL/GenBank/DDBJ databases">
        <authorList>
            <person name="Peeters C."/>
        </authorList>
    </citation>
    <scope>NUCLEOTIDE SEQUENCE [LARGE SCALE GENOMIC DNA]</scope>
    <source>
        <strain evidence="1">LMG 22940</strain>
    </source>
</reference>
<comment type="caution">
    <text evidence="1">The sequence shown here is derived from an EMBL/GenBank/DDBJ whole genome shotgun (WGS) entry which is preliminary data.</text>
</comment>
<sequence>MVWMTCDIGGGTVALWSGRITPGTVWSGFVRRVYVGMKRPVLAMRIIRNRYP</sequence>
<gene>
    <name evidence="1" type="ORF">AWB68_07721</name>
</gene>
<dbReference type="Proteomes" id="UP000054770">
    <property type="component" value="Unassembled WGS sequence"/>
</dbReference>
<proteinExistence type="predicted"/>
<organism evidence="1 2">
    <name type="scientific">Caballeronia choica</name>
    <dbReference type="NCBI Taxonomy" id="326476"/>
    <lineage>
        <taxon>Bacteria</taxon>
        <taxon>Pseudomonadati</taxon>
        <taxon>Pseudomonadota</taxon>
        <taxon>Betaproteobacteria</taxon>
        <taxon>Burkholderiales</taxon>
        <taxon>Burkholderiaceae</taxon>
        <taxon>Caballeronia</taxon>
    </lineage>
</organism>
<name>A0A158KWK2_9BURK</name>
<dbReference type="EMBL" id="FCON02000192">
    <property type="protein sequence ID" value="SAL85548.1"/>
    <property type="molecule type" value="Genomic_DNA"/>
</dbReference>
<keyword evidence="2" id="KW-1185">Reference proteome</keyword>
<protein>
    <submittedName>
        <fullName evidence="1">Uncharacterized protein</fullName>
    </submittedName>
</protein>